<protein>
    <submittedName>
        <fullName evidence="2">Uncharacterized protein</fullName>
    </submittedName>
</protein>
<evidence type="ECO:0000313" key="2">
    <source>
        <dbReference type="EMBL" id="KAF7511836.1"/>
    </source>
</evidence>
<comment type="caution">
    <text evidence="2">The sequence shown here is derived from an EMBL/GenBank/DDBJ whole genome shotgun (WGS) entry which is preliminary data.</text>
</comment>
<proteinExistence type="predicted"/>
<name>A0A8H7ARR6_9EURO</name>
<dbReference type="EMBL" id="JAACFV010000017">
    <property type="protein sequence ID" value="KAF7511836.1"/>
    <property type="molecule type" value="Genomic_DNA"/>
</dbReference>
<evidence type="ECO:0000256" key="1">
    <source>
        <dbReference type="SAM" id="MobiDB-lite"/>
    </source>
</evidence>
<dbReference type="AlphaFoldDB" id="A0A8H7ARR6"/>
<feature type="region of interest" description="Disordered" evidence="1">
    <location>
        <begin position="25"/>
        <end position="50"/>
    </location>
</feature>
<gene>
    <name evidence="2" type="ORF">GJ744_003567</name>
</gene>
<keyword evidence="3" id="KW-1185">Reference proteome</keyword>
<accession>A0A8H7ARR6</accession>
<reference evidence="2" key="1">
    <citation type="submission" date="2020-02" db="EMBL/GenBank/DDBJ databases">
        <authorList>
            <person name="Palmer J.M."/>
        </authorList>
    </citation>
    <scope>NUCLEOTIDE SEQUENCE</scope>
    <source>
        <strain evidence="2">EPUS1.4</strain>
        <tissue evidence="2">Thallus</tissue>
    </source>
</reference>
<evidence type="ECO:0000313" key="3">
    <source>
        <dbReference type="Proteomes" id="UP000606974"/>
    </source>
</evidence>
<sequence>MHVRFWKGKYVTERLSHIAVTRETKGNAGQRPGFTFMPNPTVDNEDTRCL</sequence>
<organism evidence="2 3">
    <name type="scientific">Endocarpon pusillum</name>
    <dbReference type="NCBI Taxonomy" id="364733"/>
    <lineage>
        <taxon>Eukaryota</taxon>
        <taxon>Fungi</taxon>
        <taxon>Dikarya</taxon>
        <taxon>Ascomycota</taxon>
        <taxon>Pezizomycotina</taxon>
        <taxon>Eurotiomycetes</taxon>
        <taxon>Chaetothyriomycetidae</taxon>
        <taxon>Verrucariales</taxon>
        <taxon>Verrucariaceae</taxon>
        <taxon>Endocarpon</taxon>
    </lineage>
</organism>
<dbReference type="Proteomes" id="UP000606974">
    <property type="component" value="Unassembled WGS sequence"/>
</dbReference>